<organism evidence="2 3">
    <name type="scientific">Trichonephila clavipes</name>
    <name type="common">Golden silk orbweaver</name>
    <name type="synonym">Nephila clavipes</name>
    <dbReference type="NCBI Taxonomy" id="2585209"/>
    <lineage>
        <taxon>Eukaryota</taxon>
        <taxon>Metazoa</taxon>
        <taxon>Ecdysozoa</taxon>
        <taxon>Arthropoda</taxon>
        <taxon>Chelicerata</taxon>
        <taxon>Arachnida</taxon>
        <taxon>Araneae</taxon>
        <taxon>Araneomorphae</taxon>
        <taxon>Entelegynae</taxon>
        <taxon>Araneoidea</taxon>
        <taxon>Nephilidae</taxon>
        <taxon>Trichonephila</taxon>
    </lineage>
</organism>
<gene>
    <name evidence="2" type="ORF">TNCV_1075021</name>
</gene>
<accession>A0A8X6VGI4</accession>
<dbReference type="AlphaFoldDB" id="A0A8X6VGI4"/>
<proteinExistence type="predicted"/>
<comment type="caution">
    <text evidence="2">The sequence shown here is derived from an EMBL/GenBank/DDBJ whole genome shotgun (WGS) entry which is preliminary data.</text>
</comment>
<keyword evidence="3" id="KW-1185">Reference proteome</keyword>
<dbReference type="EMBL" id="BMAU01021346">
    <property type="protein sequence ID" value="GFY17767.1"/>
    <property type="molecule type" value="Genomic_DNA"/>
</dbReference>
<evidence type="ECO:0000313" key="2">
    <source>
        <dbReference type="EMBL" id="GFY17767.1"/>
    </source>
</evidence>
<feature type="compositionally biased region" description="Low complexity" evidence="1">
    <location>
        <begin position="15"/>
        <end position="32"/>
    </location>
</feature>
<name>A0A8X6VGI4_TRICX</name>
<protein>
    <submittedName>
        <fullName evidence="2">Uncharacterized protein</fullName>
    </submittedName>
</protein>
<feature type="region of interest" description="Disordered" evidence="1">
    <location>
        <begin position="14"/>
        <end position="34"/>
    </location>
</feature>
<evidence type="ECO:0000313" key="3">
    <source>
        <dbReference type="Proteomes" id="UP000887159"/>
    </source>
</evidence>
<evidence type="ECO:0000256" key="1">
    <source>
        <dbReference type="SAM" id="MobiDB-lite"/>
    </source>
</evidence>
<sequence>MSYPVARKLRVPQKTQTYAQAAETSTTSTTTQTDEKITQIIRPLLKLLQPIPKTLSSNLEVSASSQANLLMSTTSTAASISETRTPIPMSIVIPSSIASRG</sequence>
<dbReference type="Proteomes" id="UP000887159">
    <property type="component" value="Unassembled WGS sequence"/>
</dbReference>
<reference evidence="2" key="1">
    <citation type="submission" date="2020-08" db="EMBL/GenBank/DDBJ databases">
        <title>Multicomponent nature underlies the extraordinary mechanical properties of spider dragline silk.</title>
        <authorList>
            <person name="Kono N."/>
            <person name="Nakamura H."/>
            <person name="Mori M."/>
            <person name="Yoshida Y."/>
            <person name="Ohtoshi R."/>
            <person name="Malay A.D."/>
            <person name="Moran D.A.P."/>
            <person name="Tomita M."/>
            <person name="Numata K."/>
            <person name="Arakawa K."/>
        </authorList>
    </citation>
    <scope>NUCLEOTIDE SEQUENCE</scope>
</reference>